<proteinExistence type="predicted"/>
<dbReference type="PANTHER" id="PTHR35271:SF1">
    <property type="entry name" value="ABC TRANSPORTER, SUBSTRATE-BINDING LIPOPROTEIN"/>
    <property type="match status" value="1"/>
</dbReference>
<dbReference type="AlphaFoldDB" id="A0A5J6WX08"/>
<dbReference type="KEGG" id="asim:FE240_03285"/>
<evidence type="ECO:0008006" key="3">
    <source>
        <dbReference type="Google" id="ProtNLM"/>
    </source>
</evidence>
<gene>
    <name evidence="1" type="ORF">FE240_03285</name>
</gene>
<accession>A0A5J6WX08</accession>
<dbReference type="InterPro" id="IPR007487">
    <property type="entry name" value="ABC_transpt-TYRBP-like"/>
</dbReference>
<dbReference type="PANTHER" id="PTHR35271">
    <property type="entry name" value="ABC TRANSPORTER, SUBSTRATE-BINDING LIPOPROTEIN-RELATED"/>
    <property type="match status" value="1"/>
</dbReference>
<dbReference type="Gene3D" id="3.40.50.2300">
    <property type="match status" value="2"/>
</dbReference>
<sequence>MEGRMLIRLLLMLLPTPLYAGTLLIISSYHPQYLWDISYNQSLQSHLAGHPDVHYFYLDTKRLPREAFDSRANEALRVYNRLKPDWVLLSDDNAINYLAHPIADAGTPVVFLGMNENPRYKGLIGHRNVTGVLERPLLKRNIQEMARMMGGLDRALVLFDSSNVSLAAIEDEFDAQTELRIGRTRVTSELYEDYSLWQEAVLKAKQNGYRALFIGLYHTLKNSAGEHVDEKEVLAWTARNSPVPVFCFWEFAVGQGQAIGGLVLDGHEQGVRAAELLNAIMAGARPESMAPRAAERGKYSFSRSELARWHLQPLPQWQEKIEWRP</sequence>
<dbReference type="EMBL" id="CP040449">
    <property type="protein sequence ID" value="QFI53815.1"/>
    <property type="molecule type" value="Genomic_DNA"/>
</dbReference>
<reference evidence="1 2" key="1">
    <citation type="submission" date="2019-05" db="EMBL/GenBank/DDBJ databases">
        <title>OXA-830, a novel chromosomally encoded expanded-spectrum class D beta-lactamase in Aeromonas simiae.</title>
        <authorList>
            <person name="Zhou W."/>
            <person name="Chen Q."/>
        </authorList>
    </citation>
    <scope>NUCLEOTIDE SEQUENCE [LARGE SCALE GENOMIC DNA]</scope>
    <source>
        <strain evidence="1 2">A6</strain>
    </source>
</reference>
<name>A0A5J6WX08_9GAMM</name>
<dbReference type="Proteomes" id="UP000594034">
    <property type="component" value="Chromosome"/>
</dbReference>
<protein>
    <recommendedName>
        <fullName evidence="3">Sugar ABC transporter ATPase</fullName>
    </recommendedName>
</protein>
<evidence type="ECO:0000313" key="2">
    <source>
        <dbReference type="Proteomes" id="UP000594034"/>
    </source>
</evidence>
<keyword evidence="2" id="KW-1185">Reference proteome</keyword>
<evidence type="ECO:0000313" key="1">
    <source>
        <dbReference type="EMBL" id="QFI53815.1"/>
    </source>
</evidence>
<organism evidence="1 2">
    <name type="scientific">Aeromonas simiae</name>
    <dbReference type="NCBI Taxonomy" id="218936"/>
    <lineage>
        <taxon>Bacteria</taxon>
        <taxon>Pseudomonadati</taxon>
        <taxon>Pseudomonadota</taxon>
        <taxon>Gammaproteobacteria</taxon>
        <taxon>Aeromonadales</taxon>
        <taxon>Aeromonadaceae</taxon>
        <taxon>Aeromonas</taxon>
    </lineage>
</organism>